<proteinExistence type="inferred from homology"/>
<comment type="catalytic activity">
    <reaction evidence="1">
        <text>inosine + phosphate = alpha-D-ribose 1-phosphate + hypoxanthine</text>
        <dbReference type="Rhea" id="RHEA:27646"/>
        <dbReference type="ChEBI" id="CHEBI:17368"/>
        <dbReference type="ChEBI" id="CHEBI:17596"/>
        <dbReference type="ChEBI" id="CHEBI:43474"/>
        <dbReference type="ChEBI" id="CHEBI:57720"/>
        <dbReference type="EC" id="2.4.2.1"/>
    </reaction>
    <physiologicalReaction direction="left-to-right" evidence="1">
        <dbReference type="Rhea" id="RHEA:27647"/>
    </physiologicalReaction>
</comment>
<reference evidence="11 12" key="1">
    <citation type="submission" date="2016-11" db="EMBL/GenBank/DDBJ databases">
        <title>Description of two novel members of the family Erysipelotrichaceae: Ileibacterium lipovorans gen. nov., sp. nov. and Dubosiella newyorkensis, gen. nov., sp. nov.</title>
        <authorList>
            <person name="Cox L.M."/>
            <person name="Sohn J."/>
            <person name="Tyrrell K.L."/>
            <person name="Citron D.M."/>
            <person name="Lawson P.A."/>
            <person name="Patel N.B."/>
            <person name="Iizumi T."/>
            <person name="Perez-Perez G.I."/>
            <person name="Goldstein E.J."/>
            <person name="Blaser M.J."/>
        </authorList>
    </citation>
    <scope>NUCLEOTIDE SEQUENCE [LARGE SCALE GENOMIC DNA]</scope>
    <source>
        <strain evidence="11 12">NYU-BL-A3</strain>
    </source>
</reference>
<evidence type="ECO:0000256" key="6">
    <source>
        <dbReference type="ARBA" id="ARBA00022801"/>
    </source>
</evidence>
<name>A0A1U7NCI5_9FIRM</name>
<evidence type="ECO:0000256" key="1">
    <source>
        <dbReference type="ARBA" id="ARBA00000553"/>
    </source>
</evidence>
<dbReference type="GO" id="GO:0005507">
    <property type="term" value="F:copper ion binding"/>
    <property type="evidence" value="ECO:0007669"/>
    <property type="project" value="TreeGrafter"/>
</dbReference>
<protein>
    <recommendedName>
        <fullName evidence="13">Purine nucleoside phosphorylase</fullName>
    </recommendedName>
</protein>
<dbReference type="InterPro" id="IPR011324">
    <property type="entry name" value="Cytotoxic_necrot_fac-like_cat"/>
</dbReference>
<evidence type="ECO:0000256" key="9">
    <source>
        <dbReference type="ARBA" id="ARBA00048968"/>
    </source>
</evidence>
<evidence type="ECO:0000256" key="10">
    <source>
        <dbReference type="ARBA" id="ARBA00049893"/>
    </source>
</evidence>
<dbReference type="EMBL" id="MPJW01000291">
    <property type="protein sequence ID" value="OLU36083.1"/>
    <property type="molecule type" value="Genomic_DNA"/>
</dbReference>
<evidence type="ECO:0000256" key="7">
    <source>
        <dbReference type="ARBA" id="ARBA00022833"/>
    </source>
</evidence>
<dbReference type="Proteomes" id="UP000186341">
    <property type="component" value="Unassembled WGS sequence"/>
</dbReference>
<evidence type="ECO:0000256" key="2">
    <source>
        <dbReference type="ARBA" id="ARBA00003215"/>
    </source>
</evidence>
<dbReference type="PANTHER" id="PTHR30616:SF2">
    <property type="entry name" value="PURINE NUCLEOSIDE PHOSPHORYLASE LACC1"/>
    <property type="match status" value="1"/>
</dbReference>
<keyword evidence="4" id="KW-0808">Transferase</keyword>
<keyword evidence="12" id="KW-1185">Reference proteome</keyword>
<comment type="catalytic activity">
    <reaction evidence="9">
        <text>adenosine + phosphate = alpha-D-ribose 1-phosphate + adenine</text>
        <dbReference type="Rhea" id="RHEA:27642"/>
        <dbReference type="ChEBI" id="CHEBI:16335"/>
        <dbReference type="ChEBI" id="CHEBI:16708"/>
        <dbReference type="ChEBI" id="CHEBI:43474"/>
        <dbReference type="ChEBI" id="CHEBI:57720"/>
        <dbReference type="EC" id="2.4.2.1"/>
    </reaction>
    <physiologicalReaction direction="left-to-right" evidence="9">
        <dbReference type="Rhea" id="RHEA:27643"/>
    </physiologicalReaction>
</comment>
<dbReference type="PANTHER" id="PTHR30616">
    <property type="entry name" value="UNCHARACTERIZED PROTEIN YFIH"/>
    <property type="match status" value="1"/>
</dbReference>
<gene>
    <name evidence="11" type="ORF">BO222_13040</name>
</gene>
<keyword evidence="6" id="KW-0378">Hydrolase</keyword>
<comment type="catalytic activity">
    <reaction evidence="8">
        <text>adenosine + H2O + H(+) = inosine + NH4(+)</text>
        <dbReference type="Rhea" id="RHEA:24408"/>
        <dbReference type="ChEBI" id="CHEBI:15377"/>
        <dbReference type="ChEBI" id="CHEBI:15378"/>
        <dbReference type="ChEBI" id="CHEBI:16335"/>
        <dbReference type="ChEBI" id="CHEBI:17596"/>
        <dbReference type="ChEBI" id="CHEBI:28938"/>
        <dbReference type="EC" id="3.5.4.4"/>
    </reaction>
    <physiologicalReaction direction="left-to-right" evidence="8">
        <dbReference type="Rhea" id="RHEA:24409"/>
    </physiologicalReaction>
</comment>
<comment type="similarity">
    <text evidence="3">Belongs to the purine nucleoside phosphorylase YfiH/LACC1 family.</text>
</comment>
<evidence type="ECO:0000313" key="11">
    <source>
        <dbReference type="EMBL" id="OLU36083.1"/>
    </source>
</evidence>
<dbReference type="OrthoDB" id="4279at2"/>
<comment type="function">
    <text evidence="2">Purine nucleoside enzyme that catalyzes the phosphorolysis of adenosine and inosine nucleosides, yielding D-ribose 1-phosphate and the respective free bases, adenine and hypoxanthine. Also catalyzes the phosphorolysis of S-methyl-5'-thioadenosine into adenine and S-methyl-5-thio-alpha-D-ribose 1-phosphate. Also has adenosine deaminase activity.</text>
</comment>
<evidence type="ECO:0008006" key="13">
    <source>
        <dbReference type="Google" id="ProtNLM"/>
    </source>
</evidence>
<evidence type="ECO:0000256" key="3">
    <source>
        <dbReference type="ARBA" id="ARBA00007353"/>
    </source>
</evidence>
<dbReference type="RefSeq" id="WP_075821166.1">
    <property type="nucleotide sequence ID" value="NZ_CAOUMU010000091.1"/>
</dbReference>
<dbReference type="GeneID" id="82204034"/>
<dbReference type="CDD" id="cd16833">
    <property type="entry name" value="YfiH"/>
    <property type="match status" value="1"/>
</dbReference>
<sequence length="277" mass="31807">MTDKENTQDFIQWISLSNQSSEYETDYPKIKGGFTRRNTSLPENGNTALHVCQSKEDVMKNRRRLEKILLPLENWVLPWQKHTDRIVRVTHEDILKGAFDKNTSIMDTDGLYTTEKDLLIGVFTADCLGILLADPKTGLIGAVHSGWKGTVQNILYKMLHEIFDQNLSSPDSLKIFFSPSIQKQSFQIGEDVKKQLEDSGKEIGLDYSDLFEADPDEHGKWFADHQAMNLRICKTMNIPDHHVFANSQDTKTDPTCFSFRRDKNLTGEHLSFIYMED</sequence>
<accession>A0A1U7NCI5</accession>
<dbReference type="InterPro" id="IPR003730">
    <property type="entry name" value="Cu_polyphenol_OxRdtase"/>
</dbReference>
<dbReference type="GO" id="GO:0016787">
    <property type="term" value="F:hydrolase activity"/>
    <property type="evidence" value="ECO:0007669"/>
    <property type="project" value="UniProtKB-KW"/>
</dbReference>
<comment type="catalytic activity">
    <reaction evidence="10">
        <text>S-methyl-5'-thioadenosine + phosphate = 5-(methylsulfanyl)-alpha-D-ribose 1-phosphate + adenine</text>
        <dbReference type="Rhea" id="RHEA:11852"/>
        <dbReference type="ChEBI" id="CHEBI:16708"/>
        <dbReference type="ChEBI" id="CHEBI:17509"/>
        <dbReference type="ChEBI" id="CHEBI:43474"/>
        <dbReference type="ChEBI" id="CHEBI:58533"/>
        <dbReference type="EC" id="2.4.2.28"/>
    </reaction>
    <physiologicalReaction direction="left-to-right" evidence="10">
        <dbReference type="Rhea" id="RHEA:11853"/>
    </physiologicalReaction>
</comment>
<dbReference type="GO" id="GO:0017061">
    <property type="term" value="F:S-methyl-5-thioadenosine phosphorylase activity"/>
    <property type="evidence" value="ECO:0007669"/>
    <property type="project" value="UniProtKB-EC"/>
</dbReference>
<keyword evidence="5" id="KW-0479">Metal-binding</keyword>
<dbReference type="InterPro" id="IPR038371">
    <property type="entry name" value="Cu_polyphenol_OxRdtase_sf"/>
</dbReference>
<evidence type="ECO:0000256" key="8">
    <source>
        <dbReference type="ARBA" id="ARBA00047989"/>
    </source>
</evidence>
<keyword evidence="7" id="KW-0862">Zinc</keyword>
<organism evidence="11 12">
    <name type="scientific">Ileibacterium valens</name>
    <dbReference type="NCBI Taxonomy" id="1862668"/>
    <lineage>
        <taxon>Bacteria</taxon>
        <taxon>Bacillati</taxon>
        <taxon>Bacillota</taxon>
        <taxon>Erysipelotrichia</taxon>
        <taxon>Erysipelotrichales</taxon>
        <taxon>Erysipelotrichaceae</taxon>
        <taxon>Ileibacterium</taxon>
    </lineage>
</organism>
<evidence type="ECO:0000256" key="5">
    <source>
        <dbReference type="ARBA" id="ARBA00022723"/>
    </source>
</evidence>
<evidence type="ECO:0000313" key="12">
    <source>
        <dbReference type="Proteomes" id="UP000186341"/>
    </source>
</evidence>
<comment type="caution">
    <text evidence="11">The sequence shown here is derived from an EMBL/GenBank/DDBJ whole genome shotgun (WGS) entry which is preliminary data.</text>
</comment>
<evidence type="ECO:0000256" key="4">
    <source>
        <dbReference type="ARBA" id="ARBA00022679"/>
    </source>
</evidence>
<dbReference type="SUPFAM" id="SSF64438">
    <property type="entry name" value="CNF1/YfiH-like putative cysteine hydrolases"/>
    <property type="match status" value="1"/>
</dbReference>
<dbReference type="AlphaFoldDB" id="A0A1U7NCI5"/>
<dbReference type="Pfam" id="PF02578">
    <property type="entry name" value="Cu-oxidase_4"/>
    <property type="match status" value="1"/>
</dbReference>
<dbReference type="Gene3D" id="3.60.140.10">
    <property type="entry name" value="CNF1/YfiH-like putative cysteine hydrolases"/>
    <property type="match status" value="1"/>
</dbReference>